<dbReference type="Pfam" id="PF12822">
    <property type="entry name" value="ECF_trnsprt"/>
    <property type="match status" value="1"/>
</dbReference>
<accession>A0A9D1EMV3</accession>
<evidence type="ECO:0000256" key="2">
    <source>
        <dbReference type="ARBA" id="ARBA00005540"/>
    </source>
</evidence>
<evidence type="ECO:0000256" key="7">
    <source>
        <dbReference type="ARBA" id="ARBA00023136"/>
    </source>
</evidence>
<evidence type="ECO:0000256" key="5">
    <source>
        <dbReference type="ARBA" id="ARBA00022692"/>
    </source>
</evidence>
<gene>
    <name evidence="10" type="ORF">IAD01_02440</name>
</gene>
<keyword evidence="4 8" id="KW-1003">Cell membrane</keyword>
<name>A0A9D1EMV3_9FIRM</name>
<protein>
    <recommendedName>
        <fullName evidence="8">Riboflavin transporter</fullName>
    </recommendedName>
</protein>
<dbReference type="PIRSF" id="PIRSF037778">
    <property type="entry name" value="UCP037778_transp_RibU"/>
    <property type="match status" value="1"/>
</dbReference>
<dbReference type="Gene3D" id="1.10.1760.20">
    <property type="match status" value="1"/>
</dbReference>
<feature type="transmembrane region" description="Helical" evidence="9">
    <location>
        <begin position="54"/>
        <end position="74"/>
    </location>
</feature>
<evidence type="ECO:0000313" key="11">
    <source>
        <dbReference type="Proteomes" id="UP000823982"/>
    </source>
</evidence>
<dbReference type="InterPro" id="IPR024529">
    <property type="entry name" value="ECF_trnsprt_substrate-spec"/>
</dbReference>
<dbReference type="PANTHER" id="PTHR38438">
    <property type="entry name" value="RIBOFLAVIN TRANSPORTER RIBU"/>
    <property type="match status" value="1"/>
</dbReference>
<evidence type="ECO:0000256" key="3">
    <source>
        <dbReference type="ARBA" id="ARBA00022448"/>
    </source>
</evidence>
<comment type="function">
    <text evidence="8">Probably a riboflavin-binding protein that interacts with the energy-coupling factor (ECF) ABC-transporter complex.</text>
</comment>
<dbReference type="AlphaFoldDB" id="A0A9D1EMV3"/>
<evidence type="ECO:0000313" key="10">
    <source>
        <dbReference type="EMBL" id="HIS24245.1"/>
    </source>
</evidence>
<dbReference type="GO" id="GO:0032217">
    <property type="term" value="F:riboflavin transmembrane transporter activity"/>
    <property type="evidence" value="ECO:0007669"/>
    <property type="project" value="UniProtKB-UniRule"/>
</dbReference>
<keyword evidence="3 8" id="KW-0813">Transport</keyword>
<dbReference type="GO" id="GO:0005886">
    <property type="term" value="C:plasma membrane"/>
    <property type="evidence" value="ECO:0007669"/>
    <property type="project" value="UniProtKB-SubCell"/>
</dbReference>
<keyword evidence="5 9" id="KW-0812">Transmembrane</keyword>
<sequence length="211" mass="23099">MSENTQTHVKAKSKITTRAITACAMLTAVSAVLQFLEFSIPIIPSFVKLDLSDIPALIGTFVLGPLYGVVIELVKNIIHLPFGSSLGVGELCNFIFGAVFTFSAGMIYKFKHNRAGAIIACVCGAVLMAVVSIPINYFFVYPAYVVVYNMPLDAIIDAYETILEPIASVPTENSLLNCLIVFNFPFTLCKGLIEAAICYIIYKPISRLYHR</sequence>
<comment type="subcellular location">
    <subcellularLocation>
        <location evidence="1">Cell membrane</location>
        <topology evidence="1">Multi-pass membrane protein</topology>
    </subcellularLocation>
</comment>
<feature type="transmembrane region" description="Helical" evidence="9">
    <location>
        <begin position="19"/>
        <end position="42"/>
    </location>
</feature>
<feature type="transmembrane region" description="Helical" evidence="9">
    <location>
        <begin position="115"/>
        <end position="140"/>
    </location>
</feature>
<evidence type="ECO:0000256" key="6">
    <source>
        <dbReference type="ARBA" id="ARBA00022989"/>
    </source>
</evidence>
<dbReference type="EMBL" id="DVIR01000024">
    <property type="protein sequence ID" value="HIS24245.1"/>
    <property type="molecule type" value="Genomic_DNA"/>
</dbReference>
<reference evidence="10" key="1">
    <citation type="submission" date="2020-10" db="EMBL/GenBank/DDBJ databases">
        <authorList>
            <person name="Gilroy R."/>
        </authorList>
    </citation>
    <scope>NUCLEOTIDE SEQUENCE</scope>
    <source>
        <strain evidence="10">CHK157-1446</strain>
    </source>
</reference>
<organism evidence="10 11">
    <name type="scientific">Candidatus Faeciplasma gallinarum</name>
    <dbReference type="NCBI Taxonomy" id="2840799"/>
    <lineage>
        <taxon>Bacteria</taxon>
        <taxon>Bacillati</taxon>
        <taxon>Bacillota</taxon>
        <taxon>Clostridia</taxon>
        <taxon>Eubacteriales</taxon>
        <taxon>Oscillospiraceae</taxon>
        <taxon>Oscillospiraceae incertae sedis</taxon>
        <taxon>Candidatus Faeciplasma</taxon>
    </lineage>
</organism>
<comment type="similarity">
    <text evidence="2 8">Belongs to the prokaryotic riboflavin transporter (P-RFT) (TC 2.A.87) family.</text>
</comment>
<proteinExistence type="inferred from homology"/>
<keyword evidence="7 8" id="KW-0472">Membrane</keyword>
<keyword evidence="6 9" id="KW-1133">Transmembrane helix</keyword>
<dbReference type="InterPro" id="IPR025720">
    <property type="entry name" value="RibU"/>
</dbReference>
<evidence type="ECO:0000256" key="4">
    <source>
        <dbReference type="ARBA" id="ARBA00022475"/>
    </source>
</evidence>
<evidence type="ECO:0000256" key="9">
    <source>
        <dbReference type="SAM" id="Phobius"/>
    </source>
</evidence>
<dbReference type="PANTHER" id="PTHR38438:SF1">
    <property type="entry name" value="RIBOFLAVIN TRANSPORTER RIBU"/>
    <property type="match status" value="1"/>
</dbReference>
<reference evidence="10" key="2">
    <citation type="journal article" date="2021" name="PeerJ">
        <title>Extensive microbial diversity within the chicken gut microbiome revealed by metagenomics and culture.</title>
        <authorList>
            <person name="Gilroy R."/>
            <person name="Ravi A."/>
            <person name="Getino M."/>
            <person name="Pursley I."/>
            <person name="Horton D.L."/>
            <person name="Alikhan N.F."/>
            <person name="Baker D."/>
            <person name="Gharbi K."/>
            <person name="Hall N."/>
            <person name="Watson M."/>
            <person name="Adriaenssens E.M."/>
            <person name="Foster-Nyarko E."/>
            <person name="Jarju S."/>
            <person name="Secka A."/>
            <person name="Antonio M."/>
            <person name="Oren A."/>
            <person name="Chaudhuri R.R."/>
            <person name="La Ragione R."/>
            <person name="Hildebrand F."/>
            <person name="Pallen M.J."/>
        </authorList>
    </citation>
    <scope>NUCLEOTIDE SEQUENCE</scope>
    <source>
        <strain evidence="10">CHK157-1446</strain>
    </source>
</reference>
<evidence type="ECO:0000256" key="1">
    <source>
        <dbReference type="ARBA" id="ARBA00004651"/>
    </source>
</evidence>
<comment type="caution">
    <text evidence="10">The sequence shown here is derived from an EMBL/GenBank/DDBJ whole genome shotgun (WGS) entry which is preliminary data.</text>
</comment>
<evidence type="ECO:0000256" key="8">
    <source>
        <dbReference type="PIRNR" id="PIRNR037778"/>
    </source>
</evidence>
<feature type="transmembrane region" description="Helical" evidence="9">
    <location>
        <begin position="86"/>
        <end position="108"/>
    </location>
</feature>
<dbReference type="Proteomes" id="UP000823982">
    <property type="component" value="Unassembled WGS sequence"/>
</dbReference>